<keyword evidence="1" id="KW-0732">Signal</keyword>
<dbReference type="EMBL" id="CBTN010000021">
    <property type="protein sequence ID" value="CDH54040.1"/>
    <property type="molecule type" value="Genomic_DNA"/>
</dbReference>
<gene>
    <name evidence="2" type="ORF">LCOR_05328.1</name>
</gene>
<organism evidence="2 3">
    <name type="scientific">Lichtheimia corymbifera JMRC:FSU:9682</name>
    <dbReference type="NCBI Taxonomy" id="1263082"/>
    <lineage>
        <taxon>Eukaryota</taxon>
        <taxon>Fungi</taxon>
        <taxon>Fungi incertae sedis</taxon>
        <taxon>Mucoromycota</taxon>
        <taxon>Mucoromycotina</taxon>
        <taxon>Mucoromycetes</taxon>
        <taxon>Mucorales</taxon>
        <taxon>Lichtheimiaceae</taxon>
        <taxon>Lichtheimia</taxon>
    </lineage>
</organism>
<keyword evidence="3" id="KW-1185">Reference proteome</keyword>
<dbReference type="VEuPathDB" id="FungiDB:LCOR_05328.1"/>
<feature type="chain" id="PRO_5001655536" evidence="1">
    <location>
        <begin position="21"/>
        <end position="128"/>
    </location>
</feature>
<feature type="signal peptide" evidence="1">
    <location>
        <begin position="1"/>
        <end position="20"/>
    </location>
</feature>
<sequence length="128" mass="14290">MEERLLTVVLILTCAVCPFATDTGLLVDIMNAGLIINSFGKKIPHCSVDTVTQAVMQLIEDPTYNGATLAVLPKGVIKDIEQPHVDLPPGAIEPEKFNRLFEETCREAVDEYKIRLADALKRYQNQYQ</sequence>
<proteinExistence type="predicted"/>
<dbReference type="OrthoDB" id="2255056at2759"/>
<protein>
    <submittedName>
        <fullName evidence="2">Uncharacterized protein</fullName>
    </submittedName>
</protein>
<reference evidence="2" key="1">
    <citation type="submission" date="2013-08" db="EMBL/GenBank/DDBJ databases">
        <title>Gene expansion shapes genome architecture in the human pathogen Lichtheimia corymbifera: an evolutionary genomics analysis in the ancient terrestrial Mucorales (Mucoromycotina).</title>
        <authorList>
            <person name="Schwartze V.U."/>
            <person name="Winter S."/>
            <person name="Shelest E."/>
            <person name="Marcet-Houben M."/>
            <person name="Horn F."/>
            <person name="Wehner S."/>
            <person name="Hoffmann K."/>
            <person name="Riege K."/>
            <person name="Sammeth M."/>
            <person name="Nowrousian M."/>
            <person name="Valiante V."/>
            <person name="Linde J."/>
            <person name="Jacobsen I.D."/>
            <person name="Marz M."/>
            <person name="Brakhage A.A."/>
            <person name="Gabaldon T."/>
            <person name="Bocker S."/>
            <person name="Voigt K."/>
        </authorList>
    </citation>
    <scope>NUCLEOTIDE SEQUENCE [LARGE SCALE GENOMIC DNA]</scope>
    <source>
        <strain evidence="2">FSU 9682</strain>
    </source>
</reference>
<comment type="caution">
    <text evidence="2">The sequence shown here is derived from an EMBL/GenBank/DDBJ whole genome shotgun (WGS) entry which is preliminary data.</text>
</comment>
<dbReference type="Proteomes" id="UP000027586">
    <property type="component" value="Unassembled WGS sequence"/>
</dbReference>
<dbReference type="AlphaFoldDB" id="A0A068RWH6"/>
<evidence type="ECO:0000313" key="2">
    <source>
        <dbReference type="EMBL" id="CDH54040.1"/>
    </source>
</evidence>
<evidence type="ECO:0000313" key="3">
    <source>
        <dbReference type="Proteomes" id="UP000027586"/>
    </source>
</evidence>
<name>A0A068RWH6_9FUNG</name>
<evidence type="ECO:0000256" key="1">
    <source>
        <dbReference type="SAM" id="SignalP"/>
    </source>
</evidence>
<accession>A0A068RWH6</accession>